<evidence type="ECO:0000313" key="2">
    <source>
        <dbReference type="EMBL" id="QDV36170.1"/>
    </source>
</evidence>
<dbReference type="Pfam" id="PF13358">
    <property type="entry name" value="DDE_3"/>
    <property type="match status" value="1"/>
</dbReference>
<proteinExistence type="predicted"/>
<dbReference type="Proteomes" id="UP000317835">
    <property type="component" value="Chromosome"/>
</dbReference>
<evidence type="ECO:0000313" key="3">
    <source>
        <dbReference type="Proteomes" id="UP000317835"/>
    </source>
</evidence>
<organism evidence="2 3">
    <name type="scientific">Tautonia plasticadhaerens</name>
    <dbReference type="NCBI Taxonomy" id="2527974"/>
    <lineage>
        <taxon>Bacteria</taxon>
        <taxon>Pseudomonadati</taxon>
        <taxon>Planctomycetota</taxon>
        <taxon>Planctomycetia</taxon>
        <taxon>Isosphaerales</taxon>
        <taxon>Isosphaeraceae</taxon>
        <taxon>Tautonia</taxon>
    </lineage>
</organism>
<accession>A0A518H5R1</accession>
<gene>
    <name evidence="2" type="ORF">ElP_40850</name>
</gene>
<sequence length="89" mass="10076">MFLDESGFQLSPVVRRTYAPRGKTPIVEAWHRKGLISAISAVTVSPVQRRPNLYFRLLPDNANAHGRDTTAFLAQLRGELRNPMSVLWD</sequence>
<dbReference type="KEGG" id="tpla:ElP_40850"/>
<protein>
    <recommendedName>
        <fullName evidence="1">Tc1-like transposase DDE domain-containing protein</fullName>
    </recommendedName>
</protein>
<keyword evidence="3" id="KW-1185">Reference proteome</keyword>
<feature type="domain" description="Tc1-like transposase DDE" evidence="1">
    <location>
        <begin position="1"/>
        <end position="45"/>
    </location>
</feature>
<dbReference type="InterPro" id="IPR038717">
    <property type="entry name" value="Tc1-like_DDE_dom"/>
</dbReference>
<reference evidence="2 3" key="1">
    <citation type="submission" date="2019-02" db="EMBL/GenBank/DDBJ databases">
        <title>Deep-cultivation of Planctomycetes and their phenomic and genomic characterization uncovers novel biology.</title>
        <authorList>
            <person name="Wiegand S."/>
            <person name="Jogler M."/>
            <person name="Boedeker C."/>
            <person name="Pinto D."/>
            <person name="Vollmers J."/>
            <person name="Rivas-Marin E."/>
            <person name="Kohn T."/>
            <person name="Peeters S.H."/>
            <person name="Heuer A."/>
            <person name="Rast P."/>
            <person name="Oberbeckmann S."/>
            <person name="Bunk B."/>
            <person name="Jeske O."/>
            <person name="Meyerdierks A."/>
            <person name="Storesund J.E."/>
            <person name="Kallscheuer N."/>
            <person name="Luecker S."/>
            <person name="Lage O.M."/>
            <person name="Pohl T."/>
            <person name="Merkel B.J."/>
            <person name="Hornburger P."/>
            <person name="Mueller R.-W."/>
            <person name="Bruemmer F."/>
            <person name="Labrenz M."/>
            <person name="Spormann A.M."/>
            <person name="Op den Camp H."/>
            <person name="Overmann J."/>
            <person name="Amann R."/>
            <person name="Jetten M.S.M."/>
            <person name="Mascher T."/>
            <person name="Medema M.H."/>
            <person name="Devos D.P."/>
            <person name="Kaster A.-K."/>
            <person name="Ovreas L."/>
            <person name="Rohde M."/>
            <person name="Galperin M.Y."/>
            <person name="Jogler C."/>
        </authorList>
    </citation>
    <scope>NUCLEOTIDE SEQUENCE [LARGE SCALE GENOMIC DNA]</scope>
    <source>
        <strain evidence="2 3">ElP</strain>
    </source>
</reference>
<dbReference type="EMBL" id="CP036426">
    <property type="protein sequence ID" value="QDV36170.1"/>
    <property type="molecule type" value="Genomic_DNA"/>
</dbReference>
<dbReference type="RefSeq" id="WP_197446194.1">
    <property type="nucleotide sequence ID" value="NZ_CP036426.1"/>
</dbReference>
<dbReference type="AlphaFoldDB" id="A0A518H5R1"/>
<evidence type="ECO:0000259" key="1">
    <source>
        <dbReference type="Pfam" id="PF13358"/>
    </source>
</evidence>
<name>A0A518H5R1_9BACT</name>